<sequence>MRVIRTPPLTRTRALNHGIVVDRDGNAHRTGNFEAFGNRPNSPLASNENESVGNGNDVNDLERTANRRLIGVGMELSANDDQLEYEEMDADNQQNANGVVEQQNLRQNMGSQVWDEQIGGVVGVGTVNANANAGPIFSTPHDSLDFGLLQRDLRLHFSENLSLIPDRNQRPDMNVMQNQQMGHRRNNLFAIERPQPNSYRMNQQLYENSPGNIERSRPLQISRPAVTENQHLVQQNLPPHAYAQNDDYYAQRFKAQNPQQAPKFQNHNQNAPIRENHLNQLEQYQQPVHPGLVFDGMMAQAIRSLDSFSYTMTLNSIPNLDSTSGSDAVNAFFKQFDVATEEWPEHKRLRALRSKCFGKAERAFNSAISENPHEYQLIRRIIIRQLDDTDAKQLTSFDQLMRGIRRRPNESVDELGNRISGLVRRAYPGLTEQQYDDYSIMHFIRAISNPELAITLEMTRRPGATFDEFIAQAARAEATQSAARNSFRSNQTFQRQMPNSSYSSNNVPSNNYTSNWSRPEMNTNKPTNVTCFNCGRIGHVSRNCMAPPKSRPFQENQNQFSKQPGTGANTAPLNWNRQAPIKSGQQFPASRNFLRQNYLVEQNNEPQKRNDLLAGAVNAEYRPQIENFFLNAVNELSDIDVSNESPLVGKIIVAKVSVYGRQSDAMLDGGAQISLI</sequence>
<evidence type="ECO:0000259" key="3">
    <source>
        <dbReference type="PROSITE" id="PS50158"/>
    </source>
</evidence>
<keyword evidence="1" id="KW-0863">Zinc-finger</keyword>
<dbReference type="Proteomes" id="UP001620645">
    <property type="component" value="Unassembled WGS sequence"/>
</dbReference>
<proteinExistence type="predicted"/>
<dbReference type="InterPro" id="IPR001878">
    <property type="entry name" value="Znf_CCHC"/>
</dbReference>
<dbReference type="EMBL" id="JBICCN010000232">
    <property type="protein sequence ID" value="KAL3085359.1"/>
    <property type="molecule type" value="Genomic_DNA"/>
</dbReference>
<evidence type="ECO:0000256" key="1">
    <source>
        <dbReference type="PROSITE-ProRule" id="PRU00047"/>
    </source>
</evidence>
<keyword evidence="1" id="KW-0862">Zinc</keyword>
<dbReference type="GO" id="GO:0008270">
    <property type="term" value="F:zinc ion binding"/>
    <property type="evidence" value="ECO:0007669"/>
    <property type="project" value="UniProtKB-KW"/>
</dbReference>
<reference evidence="4 5" key="1">
    <citation type="submission" date="2024-10" db="EMBL/GenBank/DDBJ databases">
        <authorList>
            <person name="Kim D."/>
        </authorList>
    </citation>
    <scope>NUCLEOTIDE SEQUENCE [LARGE SCALE GENOMIC DNA]</scope>
    <source>
        <strain evidence="4">Taebaek</strain>
    </source>
</reference>
<dbReference type="InterPro" id="IPR036875">
    <property type="entry name" value="Znf_CCHC_sf"/>
</dbReference>
<keyword evidence="5" id="KW-1185">Reference proteome</keyword>
<dbReference type="PANTHER" id="PTHR19963">
    <property type="entry name" value="CCHC-TYPE DOMAIN-CONTAINING PROTEIN"/>
    <property type="match status" value="1"/>
</dbReference>
<dbReference type="SUPFAM" id="SSF57756">
    <property type="entry name" value="Retrovirus zinc finger-like domains"/>
    <property type="match status" value="1"/>
</dbReference>
<evidence type="ECO:0000256" key="2">
    <source>
        <dbReference type="SAM" id="MobiDB-lite"/>
    </source>
</evidence>
<protein>
    <recommendedName>
        <fullName evidence="3">CCHC-type domain-containing protein</fullName>
    </recommendedName>
</protein>
<feature type="domain" description="CCHC-type" evidence="3">
    <location>
        <begin position="531"/>
        <end position="544"/>
    </location>
</feature>
<name>A0ABD2IZS1_HETSC</name>
<feature type="region of interest" description="Disordered" evidence="2">
    <location>
        <begin position="23"/>
        <end position="60"/>
    </location>
</feature>
<dbReference type="Pfam" id="PF00098">
    <property type="entry name" value="zf-CCHC"/>
    <property type="match status" value="1"/>
</dbReference>
<dbReference type="Gene3D" id="4.10.60.10">
    <property type="entry name" value="Zinc finger, CCHC-type"/>
    <property type="match status" value="1"/>
</dbReference>
<feature type="compositionally biased region" description="Polar residues" evidence="2">
    <location>
        <begin position="39"/>
        <end position="57"/>
    </location>
</feature>
<dbReference type="PROSITE" id="PS50158">
    <property type="entry name" value="ZF_CCHC"/>
    <property type="match status" value="1"/>
</dbReference>
<feature type="compositionally biased region" description="Polar residues" evidence="2">
    <location>
        <begin position="486"/>
        <end position="497"/>
    </location>
</feature>
<gene>
    <name evidence="4" type="ORF">niasHS_010428</name>
</gene>
<dbReference type="GO" id="GO:0019899">
    <property type="term" value="F:enzyme binding"/>
    <property type="evidence" value="ECO:0007669"/>
    <property type="project" value="UniProtKB-ARBA"/>
</dbReference>
<organism evidence="4 5">
    <name type="scientific">Heterodera schachtii</name>
    <name type="common">Sugarbeet cyst nematode worm</name>
    <name type="synonym">Tylenchus schachtii</name>
    <dbReference type="NCBI Taxonomy" id="97005"/>
    <lineage>
        <taxon>Eukaryota</taxon>
        <taxon>Metazoa</taxon>
        <taxon>Ecdysozoa</taxon>
        <taxon>Nematoda</taxon>
        <taxon>Chromadorea</taxon>
        <taxon>Rhabditida</taxon>
        <taxon>Tylenchina</taxon>
        <taxon>Tylenchomorpha</taxon>
        <taxon>Tylenchoidea</taxon>
        <taxon>Heteroderidae</taxon>
        <taxon>Heteroderinae</taxon>
        <taxon>Heterodera</taxon>
    </lineage>
</organism>
<accession>A0ABD2IZS1</accession>
<dbReference type="PANTHER" id="PTHR19963:SF30">
    <property type="entry name" value="ENDONUCLEASE_EXONUCLEASE_PHOSPHATASE DOMAIN-CONTAINING PROTEIN"/>
    <property type="match status" value="1"/>
</dbReference>
<evidence type="ECO:0000313" key="4">
    <source>
        <dbReference type="EMBL" id="KAL3085359.1"/>
    </source>
</evidence>
<evidence type="ECO:0000313" key="5">
    <source>
        <dbReference type="Proteomes" id="UP001620645"/>
    </source>
</evidence>
<comment type="caution">
    <text evidence="4">The sequence shown here is derived from an EMBL/GenBank/DDBJ whole genome shotgun (WGS) entry which is preliminary data.</text>
</comment>
<feature type="compositionally biased region" description="Low complexity" evidence="2">
    <location>
        <begin position="498"/>
        <end position="515"/>
    </location>
</feature>
<dbReference type="AlphaFoldDB" id="A0ABD2IZS1"/>
<dbReference type="SMART" id="SM00343">
    <property type="entry name" value="ZnF_C2HC"/>
    <property type="match status" value="1"/>
</dbReference>
<keyword evidence="1" id="KW-0479">Metal-binding</keyword>
<feature type="region of interest" description="Disordered" evidence="2">
    <location>
        <begin position="480"/>
        <end position="521"/>
    </location>
</feature>